<dbReference type="AlphaFoldDB" id="A0A2K0T4Y1"/>
<comment type="similarity">
    <text evidence="1">Belongs to the NmrA-type oxidoreductase family. Isoflavone reductase subfamily.</text>
</comment>
<evidence type="ECO:0000313" key="6">
    <source>
        <dbReference type="Proteomes" id="UP000236546"/>
    </source>
</evidence>
<dbReference type="PANTHER" id="PTHR47706:SF4">
    <property type="entry name" value="NMRA-LIKE DOMAIN-CONTAINING PROTEIN"/>
    <property type="match status" value="1"/>
</dbReference>
<dbReference type="SUPFAM" id="SSF51735">
    <property type="entry name" value="NAD(P)-binding Rossmann-fold domains"/>
    <property type="match status" value="1"/>
</dbReference>
<feature type="domain" description="NmrA-like" evidence="4">
    <location>
        <begin position="3"/>
        <end position="238"/>
    </location>
</feature>
<evidence type="ECO:0000313" key="5">
    <source>
        <dbReference type="EMBL" id="PNP40589.1"/>
    </source>
</evidence>
<gene>
    <name evidence="5" type="ORF">TGAMA5MH_07586</name>
</gene>
<sequence>MSIVAVAGGSGNVGRTIVETLAKSSNYKVIVLGRKVQTILDNVPCYAVDYTDVDATATLLSQHEVKVVISTIQVTDETSSTAEVNLIKAAGKASAVSRFIASSWGSLPSETSPLSIYQKASEAALRSTTLEWTRFSVGFFMDYYGIPAIKTYLPPMSFVVDMNSKKAAIPGTGDEPMALTYSYDVARFVSAYLGAPKWEELTYVYGEKTTWNAFIKVAEEVTGTQFEVSFDPIEKLARGEVTELPSHKEELANSPFPEPFARQLLAILGSWVVGGQFDIPVDKALNNSFPDIKPMGVRELLLVRQVS</sequence>
<accession>A0A2K0T4Y1</accession>
<evidence type="ECO:0000259" key="4">
    <source>
        <dbReference type="Pfam" id="PF05368"/>
    </source>
</evidence>
<dbReference type="Proteomes" id="UP000236546">
    <property type="component" value="Unassembled WGS sequence"/>
</dbReference>
<dbReference type="Pfam" id="PF05368">
    <property type="entry name" value="NmrA"/>
    <property type="match status" value="1"/>
</dbReference>
<dbReference type="OrthoDB" id="10000533at2759"/>
<dbReference type="EMBL" id="MTYH01000068">
    <property type="protein sequence ID" value="PNP40589.1"/>
    <property type="molecule type" value="Genomic_DNA"/>
</dbReference>
<dbReference type="InterPro" id="IPR008030">
    <property type="entry name" value="NmrA-like"/>
</dbReference>
<name>A0A2K0T4Y1_9HYPO</name>
<evidence type="ECO:0000256" key="1">
    <source>
        <dbReference type="ARBA" id="ARBA00005725"/>
    </source>
</evidence>
<dbReference type="Gene3D" id="3.40.50.720">
    <property type="entry name" value="NAD(P)-binding Rossmann-like Domain"/>
    <property type="match status" value="1"/>
</dbReference>
<protein>
    <recommendedName>
        <fullName evidence="4">NmrA-like domain-containing protein</fullName>
    </recommendedName>
</protein>
<keyword evidence="3" id="KW-0560">Oxidoreductase</keyword>
<dbReference type="InterPro" id="IPR051609">
    <property type="entry name" value="NmrA/Isoflavone_reductase-like"/>
</dbReference>
<keyword evidence="2" id="KW-0521">NADP</keyword>
<reference evidence="5 6" key="1">
    <citation type="submission" date="2017-02" db="EMBL/GenBank/DDBJ databases">
        <title>Genomes of Trichoderma spp. with biocontrol activity.</title>
        <authorList>
            <person name="Gardiner D."/>
            <person name="Kazan K."/>
            <person name="Vos C."/>
            <person name="Harvey P."/>
        </authorList>
    </citation>
    <scope>NUCLEOTIDE SEQUENCE [LARGE SCALE GENOMIC DNA]</scope>
    <source>
        <strain evidence="5 6">A5MH</strain>
    </source>
</reference>
<dbReference type="GO" id="GO:0016491">
    <property type="term" value="F:oxidoreductase activity"/>
    <property type="evidence" value="ECO:0007669"/>
    <property type="project" value="UniProtKB-KW"/>
</dbReference>
<dbReference type="PANTHER" id="PTHR47706">
    <property type="entry name" value="NMRA-LIKE FAMILY PROTEIN"/>
    <property type="match status" value="1"/>
</dbReference>
<dbReference type="InterPro" id="IPR036291">
    <property type="entry name" value="NAD(P)-bd_dom_sf"/>
</dbReference>
<evidence type="ECO:0000256" key="2">
    <source>
        <dbReference type="ARBA" id="ARBA00022857"/>
    </source>
</evidence>
<evidence type="ECO:0000256" key="3">
    <source>
        <dbReference type="ARBA" id="ARBA00023002"/>
    </source>
</evidence>
<proteinExistence type="inferred from homology"/>
<organism evidence="5 6">
    <name type="scientific">Trichoderma gamsii</name>
    <dbReference type="NCBI Taxonomy" id="398673"/>
    <lineage>
        <taxon>Eukaryota</taxon>
        <taxon>Fungi</taxon>
        <taxon>Dikarya</taxon>
        <taxon>Ascomycota</taxon>
        <taxon>Pezizomycotina</taxon>
        <taxon>Sordariomycetes</taxon>
        <taxon>Hypocreomycetidae</taxon>
        <taxon>Hypocreales</taxon>
        <taxon>Hypocreaceae</taxon>
        <taxon>Trichoderma</taxon>
    </lineage>
</organism>
<comment type="caution">
    <text evidence="5">The sequence shown here is derived from an EMBL/GenBank/DDBJ whole genome shotgun (WGS) entry which is preliminary data.</text>
</comment>